<dbReference type="GO" id="GO:0018958">
    <property type="term" value="P:phenol-containing compound metabolic process"/>
    <property type="evidence" value="ECO:0007669"/>
    <property type="project" value="InterPro"/>
</dbReference>
<dbReference type="SUPFAM" id="SSF53649">
    <property type="entry name" value="Alkaline phosphatase-like"/>
    <property type="match status" value="1"/>
</dbReference>
<evidence type="ECO:0000256" key="4">
    <source>
        <dbReference type="SAM" id="SignalP"/>
    </source>
</evidence>
<evidence type="ECO:0000256" key="3">
    <source>
        <dbReference type="PIRSR" id="PIRSR000972-50"/>
    </source>
</evidence>
<dbReference type="CDD" id="cd16147">
    <property type="entry name" value="G6S"/>
    <property type="match status" value="1"/>
</dbReference>
<dbReference type="GO" id="GO:0004065">
    <property type="term" value="F:arylsulfatase activity"/>
    <property type="evidence" value="ECO:0007669"/>
    <property type="project" value="UniProtKB-UniRule"/>
</dbReference>
<dbReference type="GO" id="GO:0008449">
    <property type="term" value="F:N-acetylglucosamine-6-sulfatase activity"/>
    <property type="evidence" value="ECO:0007669"/>
    <property type="project" value="TreeGrafter"/>
</dbReference>
<name>A0A6A5YIY9_9PLEO</name>
<dbReference type="Gene3D" id="3.40.720.10">
    <property type="entry name" value="Alkaline Phosphatase, subunit A"/>
    <property type="match status" value="1"/>
</dbReference>
<evidence type="ECO:0000256" key="1">
    <source>
        <dbReference type="ARBA" id="ARBA00008779"/>
    </source>
</evidence>
<dbReference type="FunFam" id="3.40.720.10:FF:000051">
    <property type="entry name" value="Arylsulfatase"/>
    <property type="match status" value="1"/>
</dbReference>
<comment type="PTM">
    <text evidence="3">The conversion to 3-oxoalanine (also known as C-formylglycine, FGly), of a serine or cysteine residue in prokaryotes and of a cysteine residue in eukaryotes, is critical for catalytic activity.</text>
</comment>
<proteinExistence type="inferred from homology"/>
<feature type="modified residue" description="3-oxoalanine (Cys)" evidence="3">
    <location>
        <position position="76"/>
    </location>
</feature>
<gene>
    <name evidence="6" type="ORF">BDV96DRAFT_675676</name>
</gene>
<keyword evidence="4" id="KW-0732">Signal</keyword>
<dbReference type="Pfam" id="PF00884">
    <property type="entry name" value="Sulfatase"/>
    <property type="match status" value="1"/>
</dbReference>
<dbReference type="Proteomes" id="UP000799770">
    <property type="component" value="Unassembled WGS sequence"/>
</dbReference>
<feature type="domain" description="Sulfatase N-terminal" evidence="5">
    <location>
        <begin position="32"/>
        <end position="384"/>
    </location>
</feature>
<dbReference type="GO" id="GO:0005539">
    <property type="term" value="F:glycosaminoglycan binding"/>
    <property type="evidence" value="ECO:0007669"/>
    <property type="project" value="TreeGrafter"/>
</dbReference>
<evidence type="ECO:0000313" key="6">
    <source>
        <dbReference type="EMBL" id="KAF2106098.1"/>
    </source>
</evidence>
<dbReference type="InterPro" id="IPR017850">
    <property type="entry name" value="Alkaline_phosphatase_core_sf"/>
</dbReference>
<organism evidence="6 7">
    <name type="scientific">Lophiotrema nucula</name>
    <dbReference type="NCBI Taxonomy" id="690887"/>
    <lineage>
        <taxon>Eukaryota</taxon>
        <taxon>Fungi</taxon>
        <taxon>Dikarya</taxon>
        <taxon>Ascomycota</taxon>
        <taxon>Pezizomycotina</taxon>
        <taxon>Dothideomycetes</taxon>
        <taxon>Pleosporomycetidae</taxon>
        <taxon>Pleosporales</taxon>
        <taxon>Lophiotremataceae</taxon>
        <taxon>Lophiotrema</taxon>
    </lineage>
</organism>
<dbReference type="PANTHER" id="PTHR43108">
    <property type="entry name" value="N-ACETYLGLUCOSAMINE-6-SULFATASE FAMILY MEMBER"/>
    <property type="match status" value="1"/>
</dbReference>
<dbReference type="PANTHER" id="PTHR43108:SF8">
    <property type="entry name" value="SD21168P"/>
    <property type="match status" value="1"/>
</dbReference>
<comment type="catalytic activity">
    <reaction evidence="2">
        <text>an aryl sulfate + H2O = a phenol + sulfate + H(+)</text>
        <dbReference type="Rhea" id="RHEA:17261"/>
        <dbReference type="ChEBI" id="CHEBI:15377"/>
        <dbReference type="ChEBI" id="CHEBI:15378"/>
        <dbReference type="ChEBI" id="CHEBI:16189"/>
        <dbReference type="ChEBI" id="CHEBI:33853"/>
        <dbReference type="ChEBI" id="CHEBI:140317"/>
        <dbReference type="EC" id="3.1.6.1"/>
    </reaction>
</comment>
<dbReference type="PIRSF" id="PIRSF000972">
    <property type="entry name" value="Arylsulf_plant"/>
    <property type="match status" value="1"/>
</dbReference>
<feature type="chain" id="PRO_5025352704" description="Arylsulfatase" evidence="4">
    <location>
        <begin position="25"/>
        <end position="597"/>
    </location>
</feature>
<accession>A0A6A5YIY9</accession>
<keyword evidence="2" id="KW-0378">Hydrolase</keyword>
<comment type="similarity">
    <text evidence="1 2">Belongs to the sulfatase family.</text>
</comment>
<evidence type="ECO:0000313" key="7">
    <source>
        <dbReference type="Proteomes" id="UP000799770"/>
    </source>
</evidence>
<sequence length="597" mass="66387">MLRDTLFLATFLASGLLNVPSAFALEASAGKPNIVFILADDQDAKLNSLDYMPNLQKQLVQKGTHFRKHYCTVAWCCPSRVSLWTGKAAHNTNVTNVEPPYGGYPKFIDQGLNDNWLPVWLEHEGYNSYYTGKLMNYHHVLNYFDPFPKGFAGSDFLLDPGTYSYLNPIFQRNKSPPVHHTNEYNTDLVVEKGLGFIEEAVQAKKPFFVTIAPIVLNTNITLAGESSKSSPIAQTSSPPIPAPRHANLFEDAVVPRTPSFNPDVPSGADWIAELPQLSPENVTFNDLWYRQRLRSLQVIDELIDSVIEKLDAHGVLDNTYVIYSSDNGYHISQHRLAPGKGCGIEEDINVPLVVRGPGVPSGKTVDLATSHTDLAPTFFSILGITLRDDFDGVPIPVTEKTIEDLESSGKAKEHVQVEFWSKSTGQEYNADYPEVNNTYKAIRIVGSSYGFYYSVWCGGDHELYDMTVDPDQMHNYYTTSSNGTFTTSGNVKINNHTYSTSKISERLDGLLYVLKTCKAKTCSEPWATLMPNTGVTSLAQAMDSKYDAYFAGLTRVEYERCEEGYIADAEGPVFENGEAYSGAGMIKKHRGPIRNRP</sequence>
<evidence type="ECO:0000259" key="5">
    <source>
        <dbReference type="Pfam" id="PF00884"/>
    </source>
</evidence>
<dbReference type="AlphaFoldDB" id="A0A6A5YIY9"/>
<keyword evidence="7" id="KW-1185">Reference proteome</keyword>
<dbReference type="EMBL" id="ML977366">
    <property type="protein sequence ID" value="KAF2106098.1"/>
    <property type="molecule type" value="Genomic_DNA"/>
</dbReference>
<dbReference type="InterPro" id="IPR000917">
    <property type="entry name" value="Sulfatase_N"/>
</dbReference>
<reference evidence="6" key="1">
    <citation type="journal article" date="2020" name="Stud. Mycol.">
        <title>101 Dothideomycetes genomes: a test case for predicting lifestyles and emergence of pathogens.</title>
        <authorList>
            <person name="Haridas S."/>
            <person name="Albert R."/>
            <person name="Binder M."/>
            <person name="Bloem J."/>
            <person name="Labutti K."/>
            <person name="Salamov A."/>
            <person name="Andreopoulos B."/>
            <person name="Baker S."/>
            <person name="Barry K."/>
            <person name="Bills G."/>
            <person name="Bluhm B."/>
            <person name="Cannon C."/>
            <person name="Castanera R."/>
            <person name="Culley D."/>
            <person name="Daum C."/>
            <person name="Ezra D."/>
            <person name="Gonzalez J."/>
            <person name="Henrissat B."/>
            <person name="Kuo A."/>
            <person name="Liang C."/>
            <person name="Lipzen A."/>
            <person name="Lutzoni F."/>
            <person name="Magnuson J."/>
            <person name="Mondo S."/>
            <person name="Nolan M."/>
            <person name="Ohm R."/>
            <person name="Pangilinan J."/>
            <person name="Park H.-J."/>
            <person name="Ramirez L."/>
            <person name="Alfaro M."/>
            <person name="Sun H."/>
            <person name="Tritt A."/>
            <person name="Yoshinaga Y."/>
            <person name="Zwiers L.-H."/>
            <person name="Turgeon B."/>
            <person name="Goodwin S."/>
            <person name="Spatafora J."/>
            <person name="Crous P."/>
            <person name="Grigoriev I."/>
        </authorList>
    </citation>
    <scope>NUCLEOTIDE SEQUENCE</scope>
    <source>
        <strain evidence="6">CBS 627.86</strain>
    </source>
</reference>
<dbReference type="InterPro" id="IPR012083">
    <property type="entry name" value="Arylsulfatase"/>
</dbReference>
<feature type="signal peptide" evidence="4">
    <location>
        <begin position="1"/>
        <end position="24"/>
    </location>
</feature>
<dbReference type="EC" id="3.1.6.1" evidence="2"/>
<dbReference type="OrthoDB" id="96314at2759"/>
<evidence type="ECO:0000256" key="2">
    <source>
        <dbReference type="PIRNR" id="PIRNR000972"/>
    </source>
</evidence>
<protein>
    <recommendedName>
        <fullName evidence="2">Arylsulfatase</fullName>
        <shortName evidence="2">AS</shortName>
        <ecNumber evidence="2">3.1.6.1</ecNumber>
    </recommendedName>
    <alternativeName>
        <fullName evidence="2">Aryl-sulfate sulphohydrolase</fullName>
    </alternativeName>
</protein>